<dbReference type="Proteomes" id="UP000319619">
    <property type="component" value="Unassembled WGS sequence"/>
</dbReference>
<feature type="domain" description="PurM-like N-terminal" evidence="10">
    <location>
        <begin position="29"/>
        <end position="136"/>
    </location>
</feature>
<dbReference type="EMBL" id="NJBN01000004">
    <property type="protein sequence ID" value="TKJ40640.1"/>
    <property type="molecule type" value="Genomic_DNA"/>
</dbReference>
<feature type="binding site" description="in other chain" evidence="9">
    <location>
        <position position="47"/>
    </location>
    <ligand>
        <name>ATP</name>
        <dbReference type="ChEBI" id="CHEBI:30616"/>
        <note>ligand shared between dimeric partners</note>
    </ligand>
</feature>
<dbReference type="InterPro" id="IPR004536">
    <property type="entry name" value="SPS/SelD"/>
</dbReference>
<dbReference type="CDD" id="cd02195">
    <property type="entry name" value="SelD"/>
    <property type="match status" value="1"/>
</dbReference>
<dbReference type="InterPro" id="IPR016188">
    <property type="entry name" value="PurM-like_N"/>
</dbReference>
<keyword evidence="7 9" id="KW-0460">Magnesium</keyword>
<keyword evidence="8 9" id="KW-0711">Selenium</keyword>
<evidence type="ECO:0000259" key="11">
    <source>
        <dbReference type="Pfam" id="PF02769"/>
    </source>
</evidence>
<evidence type="ECO:0000256" key="3">
    <source>
        <dbReference type="ARBA" id="ARBA00022723"/>
    </source>
</evidence>
<dbReference type="AlphaFoldDB" id="A0A532V0A4"/>
<feature type="binding site" evidence="9">
    <location>
        <position position="206"/>
    </location>
    <ligand>
        <name>Mg(2+)</name>
        <dbReference type="ChEBI" id="CHEBI:18420"/>
    </ligand>
</feature>
<dbReference type="PANTHER" id="PTHR10256:SF0">
    <property type="entry name" value="INACTIVE SELENIDE, WATER DIKINASE-LIKE PROTEIN-RELATED"/>
    <property type="match status" value="1"/>
</dbReference>
<keyword evidence="2 9" id="KW-0808">Transferase</keyword>
<feature type="binding site" evidence="9">
    <location>
        <position position="70"/>
    </location>
    <ligand>
        <name>Mg(2+)</name>
        <dbReference type="ChEBI" id="CHEBI:18420"/>
    </ligand>
</feature>
<comment type="subunit">
    <text evidence="9">Homodimer.</text>
</comment>
<evidence type="ECO:0000256" key="7">
    <source>
        <dbReference type="ARBA" id="ARBA00022842"/>
    </source>
</evidence>
<comment type="catalytic activity">
    <reaction evidence="9">
        <text>hydrogenselenide + ATP + H2O = selenophosphate + AMP + phosphate + 2 H(+)</text>
        <dbReference type="Rhea" id="RHEA:18737"/>
        <dbReference type="ChEBI" id="CHEBI:15377"/>
        <dbReference type="ChEBI" id="CHEBI:15378"/>
        <dbReference type="ChEBI" id="CHEBI:16144"/>
        <dbReference type="ChEBI" id="CHEBI:29317"/>
        <dbReference type="ChEBI" id="CHEBI:30616"/>
        <dbReference type="ChEBI" id="CHEBI:43474"/>
        <dbReference type="ChEBI" id="CHEBI:456215"/>
        <dbReference type="EC" id="2.7.9.3"/>
    </reaction>
</comment>
<evidence type="ECO:0000313" key="12">
    <source>
        <dbReference type="EMBL" id="TKJ40640.1"/>
    </source>
</evidence>
<comment type="function">
    <text evidence="9">Synthesizes selenophosphate from selenide and ATP.</text>
</comment>
<feature type="domain" description="PurM-like C-terminal" evidence="11">
    <location>
        <begin position="148"/>
        <end position="327"/>
    </location>
</feature>
<feature type="binding site" description="in other chain" evidence="9">
    <location>
        <position position="70"/>
    </location>
    <ligand>
        <name>ATP</name>
        <dbReference type="ChEBI" id="CHEBI:30616"/>
        <note>ligand shared between dimeric partners</note>
    </ligand>
</feature>
<comment type="similarity">
    <text evidence="1 9">Belongs to the selenophosphate synthase 1 family. Class I subfamily.</text>
</comment>
<dbReference type="HAMAP" id="MF_00625">
    <property type="entry name" value="SelD"/>
    <property type="match status" value="1"/>
</dbReference>
<evidence type="ECO:0000259" key="10">
    <source>
        <dbReference type="Pfam" id="PF00586"/>
    </source>
</evidence>
<evidence type="ECO:0000256" key="5">
    <source>
        <dbReference type="ARBA" id="ARBA00022777"/>
    </source>
</evidence>
<feature type="binding site" evidence="9">
    <location>
        <position position="30"/>
    </location>
    <ligand>
        <name>Mg(2+)</name>
        <dbReference type="ChEBI" id="CHEBI:18420"/>
    </ligand>
</feature>
<comment type="cofactor">
    <cofactor evidence="9">
        <name>Mg(2+)</name>
        <dbReference type="ChEBI" id="CHEBI:18420"/>
    </cofactor>
    <text evidence="9">Binds 1 Mg(2+) ion per monomer.</text>
</comment>
<keyword evidence="3 9" id="KW-0479">Metal-binding</keyword>
<keyword evidence="4 9" id="KW-0547">Nucleotide-binding</keyword>
<feature type="binding site" evidence="9">
    <location>
        <begin position="118"/>
        <end position="120"/>
    </location>
    <ligand>
        <name>ATP</name>
        <dbReference type="ChEBI" id="CHEBI:30616"/>
        <note>ligand shared between dimeric partners</note>
    </ligand>
</feature>
<dbReference type="GO" id="GO:0005737">
    <property type="term" value="C:cytoplasm"/>
    <property type="evidence" value="ECO:0007669"/>
    <property type="project" value="TreeGrafter"/>
</dbReference>
<keyword evidence="5 9" id="KW-0418">Kinase</keyword>
<dbReference type="GO" id="GO:0004756">
    <property type="term" value="F:selenide, water dikinase activity"/>
    <property type="evidence" value="ECO:0007669"/>
    <property type="project" value="UniProtKB-UniRule"/>
</dbReference>
<evidence type="ECO:0000256" key="4">
    <source>
        <dbReference type="ARBA" id="ARBA00022741"/>
    </source>
</evidence>
<evidence type="ECO:0000256" key="6">
    <source>
        <dbReference type="ARBA" id="ARBA00022840"/>
    </source>
</evidence>
<protein>
    <recommendedName>
        <fullName evidence="9">Selenide, water dikinase</fullName>
        <ecNumber evidence="9">2.7.9.3</ecNumber>
    </recommendedName>
    <alternativeName>
        <fullName evidence="9">Selenium donor protein</fullName>
    </alternativeName>
    <alternativeName>
        <fullName evidence="9">Selenophosphate synthase</fullName>
    </alternativeName>
</protein>
<organism evidence="12 13">
    <name type="scientific">candidate division LCP-89 bacterium B3_LCP</name>
    <dbReference type="NCBI Taxonomy" id="2012998"/>
    <lineage>
        <taxon>Bacteria</taxon>
        <taxon>Pseudomonadati</taxon>
        <taxon>Bacteria division LCP-89</taxon>
    </lineage>
</organism>
<dbReference type="GO" id="GO:0016260">
    <property type="term" value="P:selenocysteine biosynthetic process"/>
    <property type="evidence" value="ECO:0007669"/>
    <property type="project" value="InterPro"/>
</dbReference>
<evidence type="ECO:0000256" key="2">
    <source>
        <dbReference type="ARBA" id="ARBA00022679"/>
    </source>
</evidence>
<reference evidence="12 13" key="1">
    <citation type="submission" date="2017-06" db="EMBL/GenBank/DDBJ databases">
        <title>Novel microbial phyla capable of carbon fixation and sulfur reduction in deep-sea sediments.</title>
        <authorList>
            <person name="Huang J."/>
            <person name="Baker B."/>
            <person name="Wang Y."/>
        </authorList>
    </citation>
    <scope>NUCLEOTIDE SEQUENCE [LARGE SCALE GENOMIC DNA]</scope>
    <source>
        <strain evidence="12">B3_LCP</strain>
    </source>
</reference>
<accession>A0A532V0A4</accession>
<dbReference type="InterPro" id="IPR023061">
    <property type="entry name" value="SelD_I"/>
</dbReference>
<comment type="caution">
    <text evidence="9">Lacks conserved residue(s) required for the propagation of feature annotation.</text>
</comment>
<comment type="caution">
    <text evidence="12">The sequence shown here is derived from an EMBL/GenBank/DDBJ whole genome shotgun (WGS) entry which is preliminary data.</text>
</comment>
<evidence type="ECO:0000313" key="13">
    <source>
        <dbReference type="Proteomes" id="UP000319619"/>
    </source>
</evidence>
<dbReference type="InterPro" id="IPR010918">
    <property type="entry name" value="PurM-like_C_dom"/>
</dbReference>
<dbReference type="EC" id="2.7.9.3" evidence="9"/>
<evidence type="ECO:0000256" key="1">
    <source>
        <dbReference type="ARBA" id="ARBA00008026"/>
    </source>
</evidence>
<dbReference type="Pfam" id="PF00586">
    <property type="entry name" value="AIRS"/>
    <property type="match status" value="1"/>
</dbReference>
<keyword evidence="6 9" id="KW-0067">ATP-binding</keyword>
<dbReference type="InterPro" id="IPR036921">
    <property type="entry name" value="PurM-like_N_sf"/>
</dbReference>
<feature type="binding site" description="in other chain" evidence="9">
    <location>
        <begin position="27"/>
        <end position="29"/>
    </location>
    <ligand>
        <name>ATP</name>
        <dbReference type="ChEBI" id="CHEBI:30616"/>
        <note>ligand shared between dimeric partners</note>
    </ligand>
</feature>
<dbReference type="PANTHER" id="PTHR10256">
    <property type="entry name" value="SELENIDE, WATER DIKINASE"/>
    <property type="match status" value="1"/>
</dbReference>
<dbReference type="InterPro" id="IPR036676">
    <property type="entry name" value="PurM-like_C_sf"/>
</dbReference>
<dbReference type="Gene3D" id="3.30.1330.10">
    <property type="entry name" value="PurM-like, N-terminal domain"/>
    <property type="match status" value="1"/>
</dbReference>
<dbReference type="SUPFAM" id="SSF55326">
    <property type="entry name" value="PurM N-terminal domain-like"/>
    <property type="match status" value="1"/>
</dbReference>
<proteinExistence type="inferred from homology"/>
<dbReference type="PIRSF" id="PIRSF036407">
    <property type="entry name" value="Selenphspht_syn"/>
    <property type="match status" value="1"/>
</dbReference>
<dbReference type="NCBIfam" id="TIGR00476">
    <property type="entry name" value="selD"/>
    <property type="match status" value="1"/>
</dbReference>
<evidence type="ECO:0000256" key="9">
    <source>
        <dbReference type="HAMAP-Rule" id="MF_00625"/>
    </source>
</evidence>
<dbReference type="Gene3D" id="3.90.650.10">
    <property type="entry name" value="PurM-like C-terminal domain"/>
    <property type="match status" value="1"/>
</dbReference>
<name>A0A532V0A4_UNCL8</name>
<dbReference type="GO" id="GO:0005524">
    <property type="term" value="F:ATP binding"/>
    <property type="evidence" value="ECO:0007669"/>
    <property type="project" value="UniProtKB-UniRule"/>
</dbReference>
<evidence type="ECO:0000256" key="8">
    <source>
        <dbReference type="ARBA" id="ARBA00023266"/>
    </source>
</evidence>
<gene>
    <name evidence="9 12" type="primary">selD</name>
    <name evidence="12" type="ORF">CEE37_06665</name>
</gene>
<dbReference type="FunFam" id="3.90.650.10:FF:000004">
    <property type="entry name" value="Selenide, water dikinase"/>
    <property type="match status" value="1"/>
</dbReference>
<dbReference type="NCBIfam" id="NF002098">
    <property type="entry name" value="PRK00943.1"/>
    <property type="match status" value="1"/>
</dbReference>
<dbReference type="GO" id="GO:0000287">
    <property type="term" value="F:magnesium ion binding"/>
    <property type="evidence" value="ECO:0007669"/>
    <property type="project" value="UniProtKB-UniRule"/>
</dbReference>
<sequence>MGLAELSEVLKGLPPVNDPRLLVGTNTADDAGVYKLSDDLAIIQTVDFFPPTLDDPFTYGQVAAANSLSDVYAMGGTPVTVLNVVGWPSGTFPLNVLTDILRGGQDKVTEAGAVVAGGHTCVDRELKYGLSVTGVIHPDKILTNAGAKAGDRIILTKPLGIGVITTALKLGRVNDELAKKVGSVMITLNKKAAEIMKQFRIHAVTDVTGFGLMGHLHEMMLYSGMHARLFFKQIPILPEAYDFTGPETVPGGTKKNMSFLEPNVVLSQDIREEENILIHDAQTSGGLLICVDHDDAADLMANLHADGVGQASLIGQVLEGEAGKIYVEL</sequence>
<dbReference type="Pfam" id="PF02769">
    <property type="entry name" value="AIRS_C"/>
    <property type="match status" value="1"/>
</dbReference>
<dbReference type="SUPFAM" id="SSF56042">
    <property type="entry name" value="PurM C-terminal domain-like"/>
    <property type="match status" value="1"/>
</dbReference>